<dbReference type="eggNOG" id="ENOG502Z7S3">
    <property type="taxonomic scope" value="Bacteria"/>
</dbReference>
<dbReference type="Pfam" id="PF11716">
    <property type="entry name" value="MDMPI_N"/>
    <property type="match status" value="1"/>
</dbReference>
<dbReference type="Gene3D" id="1.20.120.450">
    <property type="entry name" value="dinb family like domain"/>
    <property type="match status" value="1"/>
</dbReference>
<name>E3IVC4_PSEI1</name>
<proteinExistence type="predicted"/>
<dbReference type="RefSeq" id="WP_013424406.1">
    <property type="nucleotide sequence ID" value="NC_014666.1"/>
</dbReference>
<evidence type="ECO:0000313" key="4">
    <source>
        <dbReference type="Proteomes" id="UP000002484"/>
    </source>
</evidence>
<dbReference type="EMBL" id="CP002299">
    <property type="protein sequence ID" value="ADP81288.1"/>
    <property type="molecule type" value="Genomic_DNA"/>
</dbReference>
<organism evidence="3 4">
    <name type="scientific">Pseudofrankia inefficax (strain DSM 45817 / CECT 9037 / DDB 130130 / EuI1c)</name>
    <name type="common">Frankia inefficax</name>
    <dbReference type="NCBI Taxonomy" id="298654"/>
    <lineage>
        <taxon>Bacteria</taxon>
        <taxon>Bacillati</taxon>
        <taxon>Actinomycetota</taxon>
        <taxon>Actinomycetes</taxon>
        <taxon>Frankiales</taxon>
        <taxon>Frankiaceae</taxon>
        <taxon>Pseudofrankia</taxon>
    </lineage>
</organism>
<dbReference type="KEGG" id="fri:FraEuI1c_3276"/>
<dbReference type="GO" id="GO:0046872">
    <property type="term" value="F:metal ion binding"/>
    <property type="evidence" value="ECO:0007669"/>
    <property type="project" value="InterPro"/>
</dbReference>
<dbReference type="Pfam" id="PF08608">
    <property type="entry name" value="Wyosine_form"/>
    <property type="match status" value="1"/>
</dbReference>
<dbReference type="OrthoDB" id="113180at2"/>
<evidence type="ECO:0000259" key="2">
    <source>
        <dbReference type="Pfam" id="PF11716"/>
    </source>
</evidence>
<evidence type="ECO:0000313" key="3">
    <source>
        <dbReference type="EMBL" id="ADP81288.1"/>
    </source>
</evidence>
<dbReference type="InterPro" id="IPR017517">
    <property type="entry name" value="Maleyloyr_isom"/>
</dbReference>
<gene>
    <name evidence="3" type="ordered locus">FraEuI1c_3276</name>
</gene>
<dbReference type="STRING" id="298654.FraEuI1c_3276"/>
<dbReference type="SUPFAM" id="SSF109854">
    <property type="entry name" value="DinB/YfiT-like putative metalloenzymes"/>
    <property type="match status" value="1"/>
</dbReference>
<reference evidence="3 4" key="1">
    <citation type="submission" date="2010-10" db="EMBL/GenBank/DDBJ databases">
        <title>Complete sequence of Frankia sp. EuI1c.</title>
        <authorList>
            <consortium name="US DOE Joint Genome Institute"/>
            <person name="Lucas S."/>
            <person name="Copeland A."/>
            <person name="Lapidus A."/>
            <person name="Cheng J.-F."/>
            <person name="Bruce D."/>
            <person name="Goodwin L."/>
            <person name="Pitluck S."/>
            <person name="Chertkov O."/>
            <person name="Detter J.C."/>
            <person name="Han C."/>
            <person name="Tapia R."/>
            <person name="Land M."/>
            <person name="Hauser L."/>
            <person name="Jeffries C."/>
            <person name="Kyrpides N."/>
            <person name="Ivanova N."/>
            <person name="Mikhailova N."/>
            <person name="Beauchemin N."/>
            <person name="Sen A."/>
            <person name="Sur S.A."/>
            <person name="Gtari M."/>
            <person name="Wall L."/>
            <person name="Tisa L."/>
            <person name="Woyke T."/>
        </authorList>
    </citation>
    <scope>NUCLEOTIDE SEQUENCE [LARGE SCALE GENOMIC DNA]</scope>
    <source>
        <strain evidence="4">DSM 45817 / CECT 9037 / EuI1c</strain>
    </source>
</reference>
<feature type="domain" description="tRNA wybutosine-synthesis" evidence="1">
    <location>
        <begin position="185"/>
        <end position="231"/>
    </location>
</feature>
<dbReference type="InParanoid" id="E3IVC4"/>
<dbReference type="Proteomes" id="UP000002484">
    <property type="component" value="Chromosome"/>
</dbReference>
<feature type="domain" description="Mycothiol-dependent maleylpyruvate isomerase metal-binding" evidence="2">
    <location>
        <begin position="12"/>
        <end position="148"/>
    </location>
</feature>
<dbReference type="InterPro" id="IPR017518">
    <property type="entry name" value="CHP03084"/>
</dbReference>
<dbReference type="HOGENOM" id="CLU_067335_0_0_11"/>
<keyword evidence="4" id="KW-1185">Reference proteome</keyword>
<sequence length="269" mass="28694">MAVDAAVLVADVAAEAADLATLLRPLDENGWRTPTPAKGWDILDQIAHLAFWDEVATLAATDAEGFAVERQALVSLGDDFADVVAARFRDRTGAEVFGWFLQARRELLAALVAVPDGTKLPWFGPPMSAASSLTARLMETWAHGQDVADALGASRIPTRRLRHIARLGVATIAWSFAVHGRPAPTAPFRVELSAPDGGLWAWGPPDAANVVRGPARDFCLLVTQRRHRSALALTTTGTEAATFLEVAQIFAGPPAAGRAPISQTPEQPR</sequence>
<dbReference type="NCBIfam" id="TIGR03084">
    <property type="entry name" value="TIGR03084 family metal-binding protein"/>
    <property type="match status" value="1"/>
</dbReference>
<evidence type="ECO:0000259" key="1">
    <source>
        <dbReference type="Pfam" id="PF08608"/>
    </source>
</evidence>
<dbReference type="AlphaFoldDB" id="E3IVC4"/>
<dbReference type="InterPro" id="IPR034660">
    <property type="entry name" value="DinB/YfiT-like"/>
</dbReference>
<dbReference type="InterPro" id="IPR013917">
    <property type="entry name" value="tRNA_wybutosine-synth"/>
</dbReference>
<dbReference type="InterPro" id="IPR024344">
    <property type="entry name" value="MDMPI_metal-binding"/>
</dbReference>
<accession>E3IVC4</accession>
<dbReference type="NCBIfam" id="TIGR03083">
    <property type="entry name" value="maleylpyruvate isomerase family mycothiol-dependent enzyme"/>
    <property type="match status" value="1"/>
</dbReference>
<protein>
    <submittedName>
        <fullName evidence="3">Wyosine base formation domain-containing protein</fullName>
    </submittedName>
</protein>